<keyword evidence="3" id="KW-1133">Transmembrane helix</keyword>
<dbReference type="Pfam" id="PF25975">
    <property type="entry name" value="CzcB_C"/>
    <property type="match status" value="1"/>
</dbReference>
<feature type="domain" description="YknX-like beta-barrel" evidence="7">
    <location>
        <begin position="208"/>
        <end position="291"/>
    </location>
</feature>
<dbReference type="InterPro" id="IPR058636">
    <property type="entry name" value="Beta-barrel_YknX"/>
</dbReference>
<feature type="compositionally biased region" description="Low complexity" evidence="2">
    <location>
        <begin position="377"/>
        <end position="387"/>
    </location>
</feature>
<evidence type="ECO:0000313" key="9">
    <source>
        <dbReference type="EMBL" id="RDU50546.1"/>
    </source>
</evidence>
<dbReference type="RefSeq" id="WP_115498332.1">
    <property type="nucleotide sequence ID" value="NZ_JACRTI010000005.1"/>
</dbReference>
<dbReference type="PANTHER" id="PTHR30469:SF33">
    <property type="entry name" value="SLR1207 PROTEIN"/>
    <property type="match status" value="1"/>
</dbReference>
<evidence type="ECO:0000256" key="2">
    <source>
        <dbReference type="SAM" id="MobiDB-lite"/>
    </source>
</evidence>
<keyword evidence="3" id="KW-0472">Membrane</keyword>
<dbReference type="Pfam" id="PF25990">
    <property type="entry name" value="Beta-barrel_YknX"/>
    <property type="match status" value="1"/>
</dbReference>
<reference evidence="8 11" key="2">
    <citation type="submission" date="2020-08" db="EMBL/GenBank/DDBJ databases">
        <title>Genome public.</title>
        <authorList>
            <person name="Liu C."/>
            <person name="Sun Q."/>
        </authorList>
    </citation>
    <scope>NUCLEOTIDE SEQUENCE [LARGE SCALE GENOMIC DNA]</scope>
    <source>
        <strain evidence="8 11">426_9</strain>
    </source>
</reference>
<dbReference type="Gene3D" id="2.40.30.170">
    <property type="match status" value="1"/>
</dbReference>
<dbReference type="PANTHER" id="PTHR30469">
    <property type="entry name" value="MULTIDRUG RESISTANCE PROTEIN MDTA"/>
    <property type="match status" value="1"/>
</dbReference>
<dbReference type="Gene3D" id="1.10.287.470">
    <property type="entry name" value="Helix hairpin bin"/>
    <property type="match status" value="1"/>
</dbReference>
<evidence type="ECO:0000259" key="4">
    <source>
        <dbReference type="Pfam" id="PF25876"/>
    </source>
</evidence>
<evidence type="ECO:0000313" key="8">
    <source>
        <dbReference type="EMBL" id="MBC8600821.1"/>
    </source>
</evidence>
<dbReference type="EMBL" id="JACRTI010000005">
    <property type="protein sequence ID" value="MBC8600821.1"/>
    <property type="molecule type" value="Genomic_DNA"/>
</dbReference>
<reference evidence="9 10" key="1">
    <citation type="submission" date="2018-07" db="EMBL/GenBank/DDBJ databases">
        <title>Parabacteroides acidifaciens nov. sp., isolated from human feces.</title>
        <authorList>
            <person name="Wang Y.J."/>
        </authorList>
    </citation>
    <scope>NUCLEOTIDE SEQUENCE [LARGE SCALE GENOMIC DNA]</scope>
    <source>
        <strain evidence="9 10">426-9</strain>
    </source>
</reference>
<feature type="domain" description="CzcB-like C-terminal circularly permuted SH3-like" evidence="6">
    <location>
        <begin position="332"/>
        <end position="374"/>
    </location>
</feature>
<dbReference type="InterPro" id="IPR006143">
    <property type="entry name" value="RND_pump_MFP"/>
</dbReference>
<organism evidence="9 10">
    <name type="scientific">Parabacteroides acidifaciens</name>
    <dbReference type="NCBI Taxonomy" id="2290935"/>
    <lineage>
        <taxon>Bacteria</taxon>
        <taxon>Pseudomonadati</taxon>
        <taxon>Bacteroidota</taxon>
        <taxon>Bacteroidia</taxon>
        <taxon>Bacteroidales</taxon>
        <taxon>Tannerellaceae</taxon>
        <taxon>Parabacteroides</taxon>
    </lineage>
</organism>
<feature type="transmembrane region" description="Helical" evidence="3">
    <location>
        <begin position="6"/>
        <end position="24"/>
    </location>
</feature>
<dbReference type="InterPro" id="IPR058624">
    <property type="entry name" value="MdtA-like_HH"/>
</dbReference>
<dbReference type="AlphaFoldDB" id="A0A3D8HHU6"/>
<evidence type="ECO:0000259" key="5">
    <source>
        <dbReference type="Pfam" id="PF25917"/>
    </source>
</evidence>
<evidence type="ECO:0000259" key="6">
    <source>
        <dbReference type="Pfam" id="PF25975"/>
    </source>
</evidence>
<evidence type="ECO:0000313" key="11">
    <source>
        <dbReference type="Proteomes" id="UP000629596"/>
    </source>
</evidence>
<proteinExistence type="inferred from homology"/>
<feature type="domain" description="Multidrug resistance protein MdtA-like barrel-sandwich hybrid" evidence="5">
    <location>
        <begin position="59"/>
        <end position="198"/>
    </location>
</feature>
<name>A0A3D8HHU6_9BACT</name>
<keyword evidence="3" id="KW-0812">Transmembrane</keyword>
<feature type="domain" description="Multidrug resistance protein MdtA-like alpha-helical hairpin" evidence="4">
    <location>
        <begin position="98"/>
        <end position="168"/>
    </location>
</feature>
<comment type="similarity">
    <text evidence="1">Belongs to the membrane fusion protein (MFP) (TC 8.A.1) family.</text>
</comment>
<dbReference type="EMBL" id="QREV01000005">
    <property type="protein sequence ID" value="RDU50546.1"/>
    <property type="molecule type" value="Genomic_DNA"/>
</dbReference>
<dbReference type="Proteomes" id="UP000629596">
    <property type="component" value="Unassembled WGS sequence"/>
</dbReference>
<dbReference type="NCBIfam" id="TIGR01730">
    <property type="entry name" value="RND_mfp"/>
    <property type="match status" value="1"/>
</dbReference>
<gene>
    <name evidence="9" type="ORF">DWU89_03745</name>
    <name evidence="8" type="ORF">H8784_03695</name>
</gene>
<protein>
    <submittedName>
        <fullName evidence="9">Efflux RND transporter periplasmic adaptor subunit</fullName>
    </submittedName>
</protein>
<evidence type="ECO:0000256" key="1">
    <source>
        <dbReference type="ARBA" id="ARBA00009477"/>
    </source>
</evidence>
<accession>A0A3D8HHU6</accession>
<evidence type="ECO:0000259" key="7">
    <source>
        <dbReference type="Pfam" id="PF25990"/>
    </source>
</evidence>
<dbReference type="Gene3D" id="2.40.50.100">
    <property type="match status" value="1"/>
</dbReference>
<comment type="caution">
    <text evidence="9">The sequence shown here is derived from an EMBL/GenBank/DDBJ whole genome shotgun (WGS) entry which is preliminary data.</text>
</comment>
<dbReference type="Pfam" id="PF25917">
    <property type="entry name" value="BSH_RND"/>
    <property type="match status" value="1"/>
</dbReference>
<evidence type="ECO:0000256" key="3">
    <source>
        <dbReference type="SAM" id="Phobius"/>
    </source>
</evidence>
<dbReference type="GO" id="GO:0015562">
    <property type="term" value="F:efflux transmembrane transporter activity"/>
    <property type="evidence" value="ECO:0007669"/>
    <property type="project" value="TreeGrafter"/>
</dbReference>
<dbReference type="SUPFAM" id="SSF111369">
    <property type="entry name" value="HlyD-like secretion proteins"/>
    <property type="match status" value="1"/>
</dbReference>
<dbReference type="InterPro" id="IPR058625">
    <property type="entry name" value="MdtA-like_BSH"/>
</dbReference>
<dbReference type="Proteomes" id="UP000256321">
    <property type="component" value="Unassembled WGS sequence"/>
</dbReference>
<keyword evidence="11" id="KW-1185">Reference proteome</keyword>
<evidence type="ECO:0000313" key="10">
    <source>
        <dbReference type="Proteomes" id="UP000256321"/>
    </source>
</evidence>
<dbReference type="InterPro" id="IPR058649">
    <property type="entry name" value="CzcB_C"/>
</dbReference>
<dbReference type="Gene3D" id="2.40.420.20">
    <property type="match status" value="1"/>
</dbReference>
<dbReference type="Pfam" id="PF25876">
    <property type="entry name" value="HH_MFP_RND"/>
    <property type="match status" value="1"/>
</dbReference>
<sequence>MNKKKLIIGIVGVLVVAGGIWFFTGKSSKGGIRLETAKVGRSSISNTVTATGTVEPVTEVEVGTQVSGIIDKLYADYNDVVKAGQLIAEMDKVNLKAELASAQAQLASSKCEYEYQQKNYARNKVLYEKKLISDSDYETATYNYEKAKAAYEQNQASMVKVNRNLEYATITSPIDGVVINRAVEEGQTVAAGFETPTLFTIAADLTKMQVIADVDEADIGNVENGQRVSFTVDAYPNDVFEGTVTQIRLGDSESSSSASTSTSTVVTYEVVISAENPDLKLKPRLTANVTIFTLERDNVLTVPTKSLRFVPDAEMLAQLGYVVSDANMEAPTGKRMVWIKNGQELKPKLVTVGSTSGNMIEITDGLNEGEELAVDLEAASAAPTASAETERSPFMPGPPGSNKNKKSAK</sequence>
<feature type="region of interest" description="Disordered" evidence="2">
    <location>
        <begin position="377"/>
        <end position="409"/>
    </location>
</feature>
<dbReference type="GO" id="GO:1990281">
    <property type="term" value="C:efflux pump complex"/>
    <property type="evidence" value="ECO:0007669"/>
    <property type="project" value="TreeGrafter"/>
</dbReference>